<dbReference type="EMBL" id="MLAK01000229">
    <property type="protein sequence ID" value="OHT15386.1"/>
    <property type="molecule type" value="Genomic_DNA"/>
</dbReference>
<proteinExistence type="predicted"/>
<dbReference type="RefSeq" id="XP_068368522.1">
    <property type="nucleotide sequence ID" value="XM_068497631.1"/>
</dbReference>
<organism evidence="1 2">
    <name type="scientific">Tritrichomonas foetus</name>
    <dbReference type="NCBI Taxonomy" id="1144522"/>
    <lineage>
        <taxon>Eukaryota</taxon>
        <taxon>Metamonada</taxon>
        <taxon>Parabasalia</taxon>
        <taxon>Tritrichomonadida</taxon>
        <taxon>Tritrichomonadidae</taxon>
        <taxon>Tritrichomonas</taxon>
    </lineage>
</organism>
<sequence>MSLPGGFTRTKSSSLLIAKKSPSVGIKRPYLSIRAPTLDPIDNDNEVIQSTEEKSETITEFNPVVDFEINNVVSLTNVRDVSTKELPIIELPPIPPVKDASFEMILSAKLELCSENLDFIHKEMQLSQKDEKRKTLNEFIAFFDNTKEAKKMNSVYQRAFFRMIEKNIFRNDPKFPTALETYNYTLNVVEPSWPHLMFCYQLLTRFIQVFPNAEFVSFSVFKKALFLMQLPDANERYQLVVFTKLYYDIRQKEQQKILREVKNSLIMLRSGLYKPFCLMPLFLLFAHILMRRMNNIDEDCIRAFKEGALPLIGFPYMHNQYSHFKTFFTNAVHIHPSFIYLILEHLQKKWPRQSGSKIQMMLDFLIHIVITNMPQADFSQMSQAFFSFLASQLRFTHLKFNIVILSLWTKEEYRKFIVANSAIAIDRMLEQINNVAKKHWDEVIRKKAEQVLNEMCSINSGEYHKKRLLLKRKANIGIQYDGIDDATTNADDWAMIASQVITNQKKLSAKLNEIDEYFHKYKDDTEVRFIPRNFKYDIKKQFVSRSFNANSGYQSANNLIPKSRTLLSGRESGGPNLIKIPSKSLLKL</sequence>
<dbReference type="PANTHER" id="PTHR10257:SF3">
    <property type="entry name" value="SERINE_THREONINE-PROTEIN PHOSPHATASE 2A 56 KDA REGULATORY SUBUNIT GAMMA ISOFORM"/>
    <property type="match status" value="1"/>
</dbReference>
<accession>A0A1J4KW72</accession>
<keyword evidence="2" id="KW-1185">Reference proteome</keyword>
<dbReference type="GeneID" id="94832335"/>
<evidence type="ECO:0000313" key="1">
    <source>
        <dbReference type="EMBL" id="OHT15386.1"/>
    </source>
</evidence>
<reference evidence="1" key="1">
    <citation type="submission" date="2016-10" db="EMBL/GenBank/DDBJ databases">
        <authorList>
            <person name="Benchimol M."/>
            <person name="Almeida L.G."/>
            <person name="Vasconcelos A.T."/>
            <person name="Perreira-Neves A."/>
            <person name="Rosa I.A."/>
            <person name="Tasca T."/>
            <person name="Bogo M.R."/>
            <person name="de Souza W."/>
        </authorList>
    </citation>
    <scope>NUCLEOTIDE SEQUENCE [LARGE SCALE GENOMIC DNA]</scope>
    <source>
        <strain evidence="1">K</strain>
    </source>
</reference>
<dbReference type="InterPro" id="IPR016024">
    <property type="entry name" value="ARM-type_fold"/>
</dbReference>
<comment type="caution">
    <text evidence="1">The sequence shown here is derived from an EMBL/GenBank/DDBJ whole genome shotgun (WGS) entry which is preliminary data.</text>
</comment>
<dbReference type="GO" id="GO:0019888">
    <property type="term" value="F:protein phosphatase regulator activity"/>
    <property type="evidence" value="ECO:0007669"/>
    <property type="project" value="InterPro"/>
</dbReference>
<dbReference type="Proteomes" id="UP000179807">
    <property type="component" value="Unassembled WGS sequence"/>
</dbReference>
<dbReference type="VEuPathDB" id="TrichDB:TRFO_14139"/>
<dbReference type="SUPFAM" id="SSF48371">
    <property type="entry name" value="ARM repeat"/>
    <property type="match status" value="1"/>
</dbReference>
<dbReference type="InterPro" id="IPR002554">
    <property type="entry name" value="PP2A_B56"/>
</dbReference>
<dbReference type="PANTHER" id="PTHR10257">
    <property type="entry name" value="SERINE/THREONINE PROTEIN PHOSPHATASE 2A PP2A REGULATORY SUBUNIT B"/>
    <property type="match status" value="1"/>
</dbReference>
<gene>
    <name evidence="1" type="ORF">TRFO_14139</name>
</gene>
<dbReference type="AlphaFoldDB" id="A0A1J4KW72"/>
<dbReference type="Gene3D" id="1.25.10.10">
    <property type="entry name" value="Leucine-rich Repeat Variant"/>
    <property type="match status" value="1"/>
</dbReference>
<dbReference type="Pfam" id="PF01603">
    <property type="entry name" value="B56"/>
    <property type="match status" value="1"/>
</dbReference>
<protein>
    <recommendedName>
        <fullName evidence="3">Phosphoprotein phosphatase</fullName>
    </recommendedName>
</protein>
<evidence type="ECO:0008006" key="3">
    <source>
        <dbReference type="Google" id="ProtNLM"/>
    </source>
</evidence>
<evidence type="ECO:0000313" key="2">
    <source>
        <dbReference type="Proteomes" id="UP000179807"/>
    </source>
</evidence>
<dbReference type="InterPro" id="IPR011989">
    <property type="entry name" value="ARM-like"/>
</dbReference>
<name>A0A1J4KW72_9EUKA</name>
<dbReference type="GO" id="GO:0007165">
    <property type="term" value="P:signal transduction"/>
    <property type="evidence" value="ECO:0007669"/>
    <property type="project" value="InterPro"/>
</dbReference>
<dbReference type="GO" id="GO:0000159">
    <property type="term" value="C:protein phosphatase type 2A complex"/>
    <property type="evidence" value="ECO:0007669"/>
    <property type="project" value="InterPro"/>
</dbReference>